<protein>
    <recommendedName>
        <fullName evidence="5">Pleckstrin homology domain-containing family G member 7</fullName>
    </recommendedName>
</protein>
<sequence>MQQPVCDYSLELDDETYPKAECHLNKKVDPHEENVDLSGNSDSESDVFQLCETRAISIGMDCNMSPVGCVQRRSCSEPPILLKVPSKEQEESYSAPFQFDRHAPGRISTSPTLRRLRNSVASVSQASGLQEHFDGTRLGSQREHAGSLRHICKSPPRCTMYCSSSSFSLPSCIHEKLLSSKENSETPLAALEIFDLKSKLPHQKDQLSNGNSEPVFQKCWKVNTATLPGREQVSQLNTTQQACVQKKELLISSSCRSAERRRSSVVVSLPGLEVFPGDLLVSDDAADYLQRSPLLLNAGQVQESKKPRWPFARKGASKDKQKQMSDLKNCLSTIKITDCSGYEFHSFKNKTWHEMITTQQTEEKDTDDPLEMRKKEAMWELFTSECSYFLDRLLVLKMIFVNTLKYLQNNEFLLDVDLWGLFANLEELNQVSLSFVTDFFKILKDHVTASESSLDFISVLTKYFQGNLCQTHQIYCLQYTSAIFYLENLRKREDFGIYLKWCEQNEQCKRLHLPELLVAPLHRLTRYPLLLNNIWKRSTDAAQKATILSIKEKVEKSLRDLEGKVKWLDNFQKFRQLQEVIIWPPLWDRDKRFFLPECLKHILRENMSENILSSSNRQLLREGRLTVAESTRILDVYLFLFNDFLLITKTKRNKKKYGGSDSGLIPVCPSLSPELQSLVKDGGSCTVLDQPIPLDRLTLKNIDPFHVTVLGLRNAFVIQHENRYQQCIGVFLLQAQTETVKKTWMSEIETAVSNYANGHETQKSSFFCLPSESSEI</sequence>
<evidence type="ECO:0000313" key="3">
    <source>
        <dbReference type="EMBL" id="KAH1186367.1"/>
    </source>
</evidence>
<dbReference type="Gene3D" id="2.30.29.30">
    <property type="entry name" value="Pleckstrin-homology domain (PH domain)/Phosphotyrosine-binding domain (PTB)"/>
    <property type="match status" value="1"/>
</dbReference>
<name>A0A9D3XUQ6_9SAUR</name>
<dbReference type="PROSITE" id="PS50003">
    <property type="entry name" value="PH_DOMAIN"/>
    <property type="match status" value="1"/>
</dbReference>
<proteinExistence type="predicted"/>
<dbReference type="GO" id="GO:0007266">
    <property type="term" value="P:Rho protein signal transduction"/>
    <property type="evidence" value="ECO:0007669"/>
    <property type="project" value="TreeGrafter"/>
</dbReference>
<dbReference type="InterPro" id="IPR011993">
    <property type="entry name" value="PH-like_dom_sf"/>
</dbReference>
<evidence type="ECO:0000313" key="4">
    <source>
        <dbReference type="Proteomes" id="UP000827986"/>
    </source>
</evidence>
<evidence type="ECO:0000259" key="1">
    <source>
        <dbReference type="PROSITE" id="PS50003"/>
    </source>
</evidence>
<organism evidence="3 4">
    <name type="scientific">Mauremys mutica</name>
    <name type="common">yellowpond turtle</name>
    <dbReference type="NCBI Taxonomy" id="74926"/>
    <lineage>
        <taxon>Eukaryota</taxon>
        <taxon>Metazoa</taxon>
        <taxon>Chordata</taxon>
        <taxon>Craniata</taxon>
        <taxon>Vertebrata</taxon>
        <taxon>Euteleostomi</taxon>
        <taxon>Archelosauria</taxon>
        <taxon>Testudinata</taxon>
        <taxon>Testudines</taxon>
        <taxon>Cryptodira</taxon>
        <taxon>Durocryptodira</taxon>
        <taxon>Testudinoidea</taxon>
        <taxon>Geoemydidae</taxon>
        <taxon>Geoemydinae</taxon>
        <taxon>Mauremys</taxon>
    </lineage>
</organism>
<dbReference type="GO" id="GO:0005085">
    <property type="term" value="F:guanyl-nucleotide exchange factor activity"/>
    <property type="evidence" value="ECO:0007669"/>
    <property type="project" value="InterPro"/>
</dbReference>
<dbReference type="SUPFAM" id="SSF48065">
    <property type="entry name" value="DBL homology domain (DH-domain)"/>
    <property type="match status" value="1"/>
</dbReference>
<dbReference type="Pfam" id="PF15720">
    <property type="entry name" value="DUF4675"/>
    <property type="match status" value="1"/>
</dbReference>
<dbReference type="SUPFAM" id="SSF50729">
    <property type="entry name" value="PH domain-like"/>
    <property type="match status" value="1"/>
</dbReference>
<dbReference type="EMBL" id="JAHDVG010000463">
    <property type="protein sequence ID" value="KAH1186367.1"/>
    <property type="molecule type" value="Genomic_DNA"/>
</dbReference>
<dbReference type="SMART" id="SM00233">
    <property type="entry name" value="PH"/>
    <property type="match status" value="1"/>
</dbReference>
<dbReference type="Gene3D" id="1.20.900.10">
    <property type="entry name" value="Dbl homology (DH) domain"/>
    <property type="match status" value="1"/>
</dbReference>
<dbReference type="InterPro" id="IPR001331">
    <property type="entry name" value="GDS_CDC24_CS"/>
</dbReference>
<evidence type="ECO:0000259" key="2">
    <source>
        <dbReference type="PROSITE" id="PS50010"/>
    </source>
</evidence>
<dbReference type="InterPro" id="IPR035899">
    <property type="entry name" value="DBL_dom_sf"/>
</dbReference>
<dbReference type="PROSITE" id="PS50010">
    <property type="entry name" value="DH_2"/>
    <property type="match status" value="1"/>
</dbReference>
<feature type="domain" description="PH" evidence="1">
    <location>
        <begin position="618"/>
        <end position="753"/>
    </location>
</feature>
<dbReference type="PANTHER" id="PTHR13217">
    <property type="entry name" value="PLECKSTRIN HOMOLOGY DOMAIN-CONTAINING FAMILY G MEMBER 7"/>
    <property type="match status" value="1"/>
</dbReference>
<dbReference type="InterPro" id="IPR001849">
    <property type="entry name" value="PH_domain"/>
</dbReference>
<dbReference type="AlphaFoldDB" id="A0A9D3XUQ6"/>
<feature type="domain" description="DH" evidence="2">
    <location>
        <begin position="373"/>
        <end position="571"/>
    </location>
</feature>
<gene>
    <name evidence="3" type="ORF">KIL84_019116</name>
</gene>
<dbReference type="Proteomes" id="UP000827986">
    <property type="component" value="Unassembled WGS sequence"/>
</dbReference>
<dbReference type="PANTHER" id="PTHR13217:SF6">
    <property type="entry name" value="PLECKSTRIN HOMOLOGY DOMAIN-CONTAINING FAMILY G MEMBER 7"/>
    <property type="match status" value="1"/>
</dbReference>
<dbReference type="Pfam" id="PF00621">
    <property type="entry name" value="RhoGEF"/>
    <property type="match status" value="1"/>
</dbReference>
<dbReference type="OrthoDB" id="5585231at2759"/>
<accession>A0A9D3XUQ6</accession>
<comment type="caution">
    <text evidence="3">The sequence shown here is derived from an EMBL/GenBank/DDBJ whole genome shotgun (WGS) entry which is preliminary data.</text>
</comment>
<dbReference type="InterPro" id="IPR040181">
    <property type="entry name" value="PKHG5/7"/>
</dbReference>
<reference evidence="3" key="1">
    <citation type="submission" date="2021-09" db="EMBL/GenBank/DDBJ databases">
        <title>The genome of Mauremys mutica provides insights into the evolution of semi-aquatic lifestyle.</title>
        <authorList>
            <person name="Gong S."/>
            <person name="Gao Y."/>
        </authorList>
    </citation>
    <scope>NUCLEOTIDE SEQUENCE</scope>
    <source>
        <strain evidence="3">MM-2020</strain>
        <tissue evidence="3">Muscle</tissue>
    </source>
</reference>
<evidence type="ECO:0008006" key="5">
    <source>
        <dbReference type="Google" id="ProtNLM"/>
    </source>
</evidence>
<dbReference type="SMART" id="SM00325">
    <property type="entry name" value="RhoGEF"/>
    <property type="match status" value="1"/>
</dbReference>
<dbReference type="PROSITE" id="PS00741">
    <property type="entry name" value="DH_1"/>
    <property type="match status" value="1"/>
</dbReference>
<keyword evidence="4" id="KW-1185">Reference proteome</keyword>
<dbReference type="CDD" id="cd13245">
    <property type="entry name" value="PH_PLEKHG7"/>
    <property type="match status" value="1"/>
</dbReference>
<dbReference type="InterPro" id="IPR000219">
    <property type="entry name" value="DH_dom"/>
</dbReference>